<evidence type="ECO:0000313" key="1">
    <source>
        <dbReference type="EMBL" id="MBA5630132.1"/>
    </source>
</evidence>
<gene>
    <name evidence="1" type="ORF">HU137_10145</name>
</gene>
<protein>
    <recommendedName>
        <fullName evidence="3">Tetratricopeptide repeat-containing protein</fullName>
    </recommendedName>
</protein>
<dbReference type="InterPro" id="IPR019734">
    <property type="entry name" value="TPR_rpt"/>
</dbReference>
<dbReference type="RefSeq" id="WP_182043736.1">
    <property type="nucleotide sequence ID" value="NZ_JACDZE010000003.1"/>
</dbReference>
<dbReference type="EMBL" id="JACDZE010000003">
    <property type="protein sequence ID" value="MBA5630132.1"/>
    <property type="molecule type" value="Genomic_DNA"/>
</dbReference>
<dbReference type="Gene3D" id="1.25.40.10">
    <property type="entry name" value="Tetratricopeptide repeat domain"/>
    <property type="match status" value="1"/>
</dbReference>
<dbReference type="AlphaFoldDB" id="A0A838ZT34"/>
<accession>A0A838ZT34</accession>
<dbReference type="Pfam" id="PF13181">
    <property type="entry name" value="TPR_8"/>
    <property type="match status" value="2"/>
</dbReference>
<name>A0A838ZT34_9FLAO</name>
<evidence type="ECO:0000313" key="2">
    <source>
        <dbReference type="Proteomes" id="UP000552241"/>
    </source>
</evidence>
<dbReference type="SUPFAM" id="SSF48452">
    <property type="entry name" value="TPR-like"/>
    <property type="match status" value="1"/>
</dbReference>
<proteinExistence type="predicted"/>
<comment type="caution">
    <text evidence="1">The sequence shown here is derived from an EMBL/GenBank/DDBJ whole genome shotgun (WGS) entry which is preliminary data.</text>
</comment>
<evidence type="ECO:0008006" key="3">
    <source>
        <dbReference type="Google" id="ProtNLM"/>
    </source>
</evidence>
<keyword evidence="2" id="KW-1185">Reference proteome</keyword>
<organism evidence="1 2">
    <name type="scientific">Moheibacter lacus</name>
    <dbReference type="NCBI Taxonomy" id="2745851"/>
    <lineage>
        <taxon>Bacteria</taxon>
        <taxon>Pseudomonadati</taxon>
        <taxon>Bacteroidota</taxon>
        <taxon>Flavobacteriia</taxon>
        <taxon>Flavobacteriales</taxon>
        <taxon>Weeksellaceae</taxon>
        <taxon>Moheibacter</taxon>
    </lineage>
</organism>
<sequence>MQDVENLFLEVGKAIDDRDISVAKALLEEILLIDPGYGRAHNHLGWIYETKIKDFKRAKRHYELAIKFCKGTYPVVFVNYGYLLIEFGDLEEALKIIEEGLLVPGADKATLFYQKGKIAEHQQNYAQAFRTYQLAQKMNFNKDFHTMLVNEMNRVQRKMGFWDKLKLWF</sequence>
<dbReference type="Proteomes" id="UP000552241">
    <property type="component" value="Unassembled WGS sequence"/>
</dbReference>
<dbReference type="InterPro" id="IPR011990">
    <property type="entry name" value="TPR-like_helical_dom_sf"/>
</dbReference>
<reference evidence="1 2" key="1">
    <citation type="submission" date="2020-07" db="EMBL/GenBank/DDBJ databases">
        <title>Moheibacter lacus sp. nov., a member of the family Flavobacteriaceae isolated from freshwater lake sediment.</title>
        <authorList>
            <person name="Liu Y."/>
        </authorList>
    </citation>
    <scope>NUCLEOTIDE SEQUENCE [LARGE SCALE GENOMIC DNA]</scope>
    <source>
        <strain evidence="1 2">BDHS18</strain>
    </source>
</reference>